<dbReference type="Proteomes" id="UP000610746">
    <property type="component" value="Unassembled WGS sequence"/>
</dbReference>
<keyword evidence="1" id="KW-1133">Transmembrane helix</keyword>
<comment type="caution">
    <text evidence="2">The sequence shown here is derived from an EMBL/GenBank/DDBJ whole genome shotgun (WGS) entry which is preliminary data.</text>
</comment>
<evidence type="ECO:0000313" key="3">
    <source>
        <dbReference type="Proteomes" id="UP000610746"/>
    </source>
</evidence>
<feature type="transmembrane region" description="Helical" evidence="1">
    <location>
        <begin position="79"/>
        <end position="98"/>
    </location>
</feature>
<reference evidence="2" key="1">
    <citation type="submission" date="2020-05" db="EMBL/GenBank/DDBJ databases">
        <title>Genomic Encyclopedia of Type Strains, Phase IV (KMG-V): Genome sequencing to study the core and pangenomes of soil and plant-associated prokaryotes.</title>
        <authorList>
            <person name="Whitman W."/>
        </authorList>
    </citation>
    <scope>NUCLEOTIDE SEQUENCE</scope>
    <source>
        <strain evidence="2">16F</strain>
    </source>
</reference>
<evidence type="ECO:0000256" key="1">
    <source>
        <dbReference type="SAM" id="Phobius"/>
    </source>
</evidence>
<keyword evidence="1" id="KW-0472">Membrane</keyword>
<keyword evidence="3" id="KW-1185">Reference proteome</keyword>
<proteinExistence type="predicted"/>
<dbReference type="RefSeq" id="WP_173780626.1">
    <property type="nucleotide sequence ID" value="NZ_JABSNO010000044.1"/>
</dbReference>
<accession>A0A8J8K9W6</accession>
<dbReference type="EMBL" id="JABSNO010000044">
    <property type="protein sequence ID" value="NRS94096.1"/>
    <property type="molecule type" value="Genomic_DNA"/>
</dbReference>
<dbReference type="AlphaFoldDB" id="A0A8J8K9W6"/>
<sequence length="157" mass="17710">MKNFVGTNDYYPKNLGSISYSDNSNEDWQNYRKSIIESRTKSQDDFEKYLNIFSSGGLLIGLTILGKLVETANDYEFEYFVSTGSVLFVVSILSNVFSHYKAISNDDKTISEIDVQDVAILIKIDKRNKTINKMNIVSLSAIILGSSLLILFLILNI</sequence>
<protein>
    <submittedName>
        <fullName evidence="2">Uncharacterized protein</fullName>
    </submittedName>
</protein>
<name>A0A8J8K9W6_9FLAO</name>
<organism evidence="2 3">
    <name type="scientific">Frigoriflavimonas asaccharolytica</name>
    <dbReference type="NCBI Taxonomy" id="2735899"/>
    <lineage>
        <taxon>Bacteria</taxon>
        <taxon>Pseudomonadati</taxon>
        <taxon>Bacteroidota</taxon>
        <taxon>Flavobacteriia</taxon>
        <taxon>Flavobacteriales</taxon>
        <taxon>Weeksellaceae</taxon>
        <taxon>Frigoriflavimonas</taxon>
    </lineage>
</organism>
<gene>
    <name evidence="2" type="ORF">HNQ03_003196</name>
</gene>
<feature type="transmembrane region" description="Helical" evidence="1">
    <location>
        <begin position="49"/>
        <end position="67"/>
    </location>
</feature>
<feature type="transmembrane region" description="Helical" evidence="1">
    <location>
        <begin position="136"/>
        <end position="155"/>
    </location>
</feature>
<keyword evidence="1" id="KW-0812">Transmembrane</keyword>
<evidence type="ECO:0000313" key="2">
    <source>
        <dbReference type="EMBL" id="NRS94096.1"/>
    </source>
</evidence>